<sequence>MADLSISRLCVAVRTHTDYLPLSTFPDDLLPKQRVEAAIQEGIPLEHLIVVNPADSDRPELSDLALAAVGVPDDDQPLFLIRSGPLRDPMVTLLARMVLQFGWRGDDIGITHLDELGGTVGFELLDWAIPEDVATVLICDEPVFADARVGTGRFATVGLRVHRGDGPLRILDAGEGAPGDFPDVQWRFTGAGACDGWLDVHAALSAGDIADGDRILVHTKGPLREGWLLAQAVDAAGVELGAG</sequence>
<name>A0A7W9NKL6_9PSEU</name>
<proteinExistence type="predicted"/>
<keyword evidence="2" id="KW-1185">Reference proteome</keyword>
<dbReference type="Proteomes" id="UP000585638">
    <property type="component" value="Unassembled WGS sequence"/>
</dbReference>
<accession>A0A7W9NKL6</accession>
<dbReference type="AlphaFoldDB" id="A0A7W9NKL6"/>
<reference evidence="1 2" key="1">
    <citation type="submission" date="2020-08" db="EMBL/GenBank/DDBJ databases">
        <title>Sequencing the genomes of 1000 actinobacteria strains.</title>
        <authorList>
            <person name="Klenk H.-P."/>
        </authorList>
    </citation>
    <scope>NUCLEOTIDE SEQUENCE [LARGE SCALE GENOMIC DNA]</scope>
    <source>
        <strain evidence="1 2">DSM 43851</strain>
    </source>
</reference>
<gene>
    <name evidence="1" type="ORF">BJ998_007005</name>
</gene>
<evidence type="ECO:0000313" key="1">
    <source>
        <dbReference type="EMBL" id="MBB5895809.1"/>
    </source>
</evidence>
<comment type="caution">
    <text evidence="1">The sequence shown here is derived from an EMBL/GenBank/DDBJ whole genome shotgun (WGS) entry which is preliminary data.</text>
</comment>
<dbReference type="RefSeq" id="WP_184867555.1">
    <property type="nucleotide sequence ID" value="NZ_BAAAWY010000050.1"/>
</dbReference>
<organism evidence="1 2">
    <name type="scientific">Kutzneria kofuensis</name>
    <dbReference type="NCBI Taxonomy" id="103725"/>
    <lineage>
        <taxon>Bacteria</taxon>
        <taxon>Bacillati</taxon>
        <taxon>Actinomycetota</taxon>
        <taxon>Actinomycetes</taxon>
        <taxon>Pseudonocardiales</taxon>
        <taxon>Pseudonocardiaceae</taxon>
        <taxon>Kutzneria</taxon>
    </lineage>
</organism>
<dbReference type="EMBL" id="JACHIR010000001">
    <property type="protein sequence ID" value="MBB5895809.1"/>
    <property type="molecule type" value="Genomic_DNA"/>
</dbReference>
<protein>
    <submittedName>
        <fullName evidence="1">Uncharacterized protein</fullName>
    </submittedName>
</protein>
<evidence type="ECO:0000313" key="2">
    <source>
        <dbReference type="Proteomes" id="UP000585638"/>
    </source>
</evidence>